<name>A0A5K4FE72_SCHMA</name>
<evidence type="ECO:0000313" key="3">
    <source>
        <dbReference type="WBParaSite" id="Smp_344450.1"/>
    </source>
</evidence>
<keyword evidence="2" id="KW-1185">Reference proteome</keyword>
<dbReference type="AlphaFoldDB" id="A0A5K4FE72"/>
<keyword evidence="1" id="KW-0175">Coiled coil</keyword>
<reference evidence="3" key="2">
    <citation type="submission" date="2019-11" db="UniProtKB">
        <authorList>
            <consortium name="WormBaseParasite"/>
        </authorList>
    </citation>
    <scope>IDENTIFICATION</scope>
    <source>
        <strain evidence="3">Puerto Rican</strain>
    </source>
</reference>
<sequence length="650" mass="76182">MVAPSGSLASSKLDEVLAKDIEVKQLLHNEINELKTKSDLLQKNLDLKTSHFEKLKHDFIFNFRLIKERDLAINKLSERVLSLTNNIHSRDILISEIKVSLDRTQSELAQVKSSEAKLREDIEESLHETVKREQKLLEKHNAIIEVLRKTETEERIKLQNNINRLQSELEKERLHAAVELQTAIDDAVKEKERLRADTAQKIFDLELRIHLANESVELANKTKHDYMQELSCKEEEICNLNCKLNELNKIVESQRLKIRDLHTRLNESKLKQDLLESTKVQNEELATSQKAELTEEIDKLKLKLQQYEEELMSMNMRHEEQVNSLQIQNKKLTESLNEEKQKTKHTTYLLKEEKIKYHNIQSIYHISQNHIKQLNEDLKHALIKPNIHLNDIQFNHNHNNNDQLNYLINNYNQLKNENIKLKQIINIMSKQAKQFIQLSSINNNNDNQFNKINNDNQFNKINNDNDDNPFNKINNDDDNQFNKINNGNDNQLNKINNNQLIKAIKQIYQLTIDKQLLIELSNRLQFKLDQLIKNQYNNDNNNNHNLIMKESLNNNIESNNEINNDVNKTSLDNNHNNDHDPDHHHQHHYNIIDKDDMESIITGKGSISNIFKLLDEVASLGSENDIENLHGNRLTIQGKHISNPKLKMIK</sequence>
<dbReference type="ExpressionAtlas" id="A0A5K4FE72">
    <property type="expression patterns" value="baseline"/>
</dbReference>
<evidence type="ECO:0000256" key="1">
    <source>
        <dbReference type="SAM" id="Coils"/>
    </source>
</evidence>
<dbReference type="STRING" id="6183.A0A5K4FE72"/>
<feature type="coiled-coil region" evidence="1">
    <location>
        <begin position="283"/>
        <end position="342"/>
    </location>
</feature>
<accession>A0A5K4FE72</accession>
<feature type="coiled-coil region" evidence="1">
    <location>
        <begin position="397"/>
        <end position="431"/>
    </location>
</feature>
<organism evidence="2 3">
    <name type="scientific">Schistosoma mansoni</name>
    <name type="common">Blood fluke</name>
    <dbReference type="NCBI Taxonomy" id="6183"/>
    <lineage>
        <taxon>Eukaryota</taxon>
        <taxon>Metazoa</taxon>
        <taxon>Spiralia</taxon>
        <taxon>Lophotrochozoa</taxon>
        <taxon>Platyhelminthes</taxon>
        <taxon>Trematoda</taxon>
        <taxon>Digenea</taxon>
        <taxon>Strigeidida</taxon>
        <taxon>Schistosomatoidea</taxon>
        <taxon>Schistosomatidae</taxon>
        <taxon>Schistosoma</taxon>
    </lineage>
</organism>
<evidence type="ECO:0000313" key="2">
    <source>
        <dbReference type="Proteomes" id="UP000008854"/>
    </source>
</evidence>
<reference evidence="2" key="1">
    <citation type="journal article" date="2012" name="PLoS Negl. Trop. Dis.">
        <title>A systematically improved high quality genome and transcriptome of the human blood fluke Schistosoma mansoni.</title>
        <authorList>
            <person name="Protasio A.V."/>
            <person name="Tsai I.J."/>
            <person name="Babbage A."/>
            <person name="Nichol S."/>
            <person name="Hunt M."/>
            <person name="Aslett M.A."/>
            <person name="De Silva N."/>
            <person name="Velarde G.S."/>
            <person name="Anderson T.J."/>
            <person name="Clark R.C."/>
            <person name="Davidson C."/>
            <person name="Dillon G.P."/>
            <person name="Holroyd N.E."/>
            <person name="LoVerde P.T."/>
            <person name="Lloyd C."/>
            <person name="McQuillan J."/>
            <person name="Oliveira G."/>
            <person name="Otto T.D."/>
            <person name="Parker-Manuel S.J."/>
            <person name="Quail M.A."/>
            <person name="Wilson R.A."/>
            <person name="Zerlotini A."/>
            <person name="Dunne D.W."/>
            <person name="Berriman M."/>
        </authorList>
    </citation>
    <scope>NUCLEOTIDE SEQUENCE [LARGE SCALE GENOMIC DNA]</scope>
    <source>
        <strain evidence="2">Puerto Rican</strain>
    </source>
</reference>
<dbReference type="Proteomes" id="UP000008854">
    <property type="component" value="Unassembled WGS sequence"/>
</dbReference>
<dbReference type="InParanoid" id="A0A5K4FE72"/>
<proteinExistence type="predicted"/>
<feature type="coiled-coil region" evidence="1">
    <location>
        <begin position="148"/>
        <end position="197"/>
    </location>
</feature>
<dbReference type="WBParaSite" id="Smp_344450.1">
    <property type="protein sequence ID" value="Smp_344450.1"/>
    <property type="gene ID" value="Smp_344450"/>
</dbReference>
<protein>
    <submittedName>
        <fullName evidence="3">GRIP domain-containing protein</fullName>
    </submittedName>
</protein>